<comment type="function">
    <text evidence="5">Involved in transvection phenomena (= synapsis-dependent gene expression), where the synaptic pairing of chromosomes carrying genes with which zeste interacts influences the expression of these genes. Zeste binds to DNA and stimulates transcription from a nearby promoter.</text>
</comment>
<comment type="subunit">
    <text evidence="1">Self-associates forming complexes of several hundred monomers.</text>
</comment>
<keyword evidence="3" id="KW-0805">Transcription regulation</keyword>
<gene>
    <name evidence="9" type="ORF">LNINA_LOCUS4698</name>
</gene>
<feature type="domain" description="Myb/SANT-like DNA-binding" evidence="8">
    <location>
        <begin position="19"/>
        <end position="93"/>
    </location>
</feature>
<keyword evidence="6" id="KW-0175">Coiled coil</keyword>
<evidence type="ECO:0000256" key="3">
    <source>
        <dbReference type="ARBA" id="ARBA00023015"/>
    </source>
</evidence>
<reference evidence="9 10" key="1">
    <citation type="submission" date="2023-11" db="EMBL/GenBank/DDBJ databases">
        <authorList>
            <person name="Okamura Y."/>
        </authorList>
    </citation>
    <scope>NUCLEOTIDE SEQUENCE [LARGE SCALE GENOMIC DNA]</scope>
</reference>
<dbReference type="Pfam" id="PF13873">
    <property type="entry name" value="Myb_DNA-bind_5"/>
    <property type="match status" value="2"/>
</dbReference>
<comment type="caution">
    <text evidence="9">The sequence shown here is derived from an EMBL/GenBank/DDBJ whole genome shotgun (WGS) entry which is preliminary data.</text>
</comment>
<evidence type="ECO:0000313" key="10">
    <source>
        <dbReference type="Proteomes" id="UP001497472"/>
    </source>
</evidence>
<evidence type="ECO:0000256" key="6">
    <source>
        <dbReference type="SAM" id="Coils"/>
    </source>
</evidence>
<evidence type="ECO:0000313" key="9">
    <source>
        <dbReference type="EMBL" id="CAK1545001.1"/>
    </source>
</evidence>
<evidence type="ECO:0000256" key="4">
    <source>
        <dbReference type="ARBA" id="ARBA00023163"/>
    </source>
</evidence>
<feature type="coiled-coil region" evidence="6">
    <location>
        <begin position="327"/>
        <end position="359"/>
    </location>
</feature>
<feature type="domain" description="Myb/SANT-like DNA-binding" evidence="8">
    <location>
        <begin position="162"/>
        <end position="233"/>
    </location>
</feature>
<proteinExistence type="predicted"/>
<dbReference type="Proteomes" id="UP001497472">
    <property type="component" value="Unassembled WGS sequence"/>
</dbReference>
<dbReference type="InterPro" id="IPR028002">
    <property type="entry name" value="Myb_DNA-bind_5"/>
</dbReference>
<dbReference type="AlphaFoldDB" id="A0AAV1J797"/>
<keyword evidence="4" id="KW-0804">Transcription</keyword>
<organism evidence="9 10">
    <name type="scientific">Leptosia nina</name>
    <dbReference type="NCBI Taxonomy" id="320188"/>
    <lineage>
        <taxon>Eukaryota</taxon>
        <taxon>Metazoa</taxon>
        <taxon>Ecdysozoa</taxon>
        <taxon>Arthropoda</taxon>
        <taxon>Hexapoda</taxon>
        <taxon>Insecta</taxon>
        <taxon>Pterygota</taxon>
        <taxon>Neoptera</taxon>
        <taxon>Endopterygota</taxon>
        <taxon>Lepidoptera</taxon>
        <taxon>Glossata</taxon>
        <taxon>Ditrysia</taxon>
        <taxon>Papilionoidea</taxon>
        <taxon>Pieridae</taxon>
        <taxon>Pierinae</taxon>
        <taxon>Leptosia</taxon>
    </lineage>
</organism>
<feature type="region of interest" description="Disordered" evidence="7">
    <location>
        <begin position="131"/>
        <end position="154"/>
    </location>
</feature>
<evidence type="ECO:0000256" key="5">
    <source>
        <dbReference type="ARBA" id="ARBA00025466"/>
    </source>
</evidence>
<sequence length="414" mass="48019">MDVNSSSDEKVMNYSHRDRCATFQKAEVKALLNLITKYKFIILNKNTDSNTNSAKEKVWRKITRSFNDQKIAVYRSTDHLKTKWENLKRGGRKAQKKVDEEETDEIRSQVVCLIQESDSFTDKVQVELEINDSDEQNDTQKGQRACSDYNSDTEDEKDRRLRSVNFLPVESHLLVKLVREEKAILFMEGTSTKIIQKKNAAWERIAKRFNKINPQERPLNVLKTKFYNLKRRNENRNKIKLEDRNYSSQKSNGEAKVDIKIEPGLRYSNENDMGLDVEETTLSERELSPLQNNDESMDPLKFVLNTDSGIGSSTWTPTCNQSENESVVKLKIELLNYKLETAKLERKRLENAIKAEEENRNVRAIENSLRLRTARLEAVAAESKLMQNHPALAYTEQELLAQRYLAMPDLSDDT</sequence>
<keyword evidence="10" id="KW-1185">Reference proteome</keyword>
<name>A0AAV1J797_9NEOP</name>
<accession>A0AAV1J797</accession>
<dbReference type="EMBL" id="CAVLEF010000006">
    <property type="protein sequence ID" value="CAK1545001.1"/>
    <property type="molecule type" value="Genomic_DNA"/>
</dbReference>
<evidence type="ECO:0000256" key="7">
    <source>
        <dbReference type="SAM" id="MobiDB-lite"/>
    </source>
</evidence>
<evidence type="ECO:0000256" key="1">
    <source>
        <dbReference type="ARBA" id="ARBA00011764"/>
    </source>
</evidence>
<dbReference type="PANTHER" id="PTHR21411:SF0">
    <property type="entry name" value="REGULATORY PROTEIN ZESTE"/>
    <property type="match status" value="1"/>
</dbReference>
<evidence type="ECO:0000259" key="8">
    <source>
        <dbReference type="Pfam" id="PF13873"/>
    </source>
</evidence>
<evidence type="ECO:0000256" key="2">
    <source>
        <dbReference type="ARBA" id="ARBA00016807"/>
    </source>
</evidence>
<protein>
    <recommendedName>
        <fullName evidence="2">Regulatory protein zeste</fullName>
    </recommendedName>
</protein>
<dbReference type="PANTHER" id="PTHR21411">
    <property type="entry name" value="APONTIC"/>
    <property type="match status" value="1"/>
</dbReference>